<feature type="compositionally biased region" description="Low complexity" evidence="1">
    <location>
        <begin position="64"/>
        <end position="93"/>
    </location>
</feature>
<reference evidence="2 3" key="1">
    <citation type="submission" date="2018-08" db="EMBL/GenBank/DDBJ databases">
        <title>Genomic investigation of the strawberry pathogen Phytophthora fragariae indicates pathogenicity is determined by transcriptional variation in three key races.</title>
        <authorList>
            <person name="Adams T.M."/>
            <person name="Armitage A.D."/>
            <person name="Sobczyk M.K."/>
            <person name="Bates H.J."/>
            <person name="Dunwell J.M."/>
            <person name="Nellist C.F."/>
            <person name="Harrison R.J."/>
        </authorList>
    </citation>
    <scope>NUCLEOTIDE SEQUENCE [LARGE SCALE GENOMIC DNA]</scope>
    <source>
        <strain evidence="2 3">NOV-71</strain>
    </source>
</reference>
<dbReference type="AlphaFoldDB" id="A0A6A3PEQ8"/>
<comment type="caution">
    <text evidence="2">The sequence shown here is derived from an EMBL/GenBank/DDBJ whole genome shotgun (WGS) entry which is preliminary data.</text>
</comment>
<dbReference type="Proteomes" id="UP000441208">
    <property type="component" value="Unassembled WGS sequence"/>
</dbReference>
<proteinExistence type="predicted"/>
<protein>
    <submittedName>
        <fullName evidence="2">Uncharacterized protein</fullName>
    </submittedName>
</protein>
<feature type="compositionally biased region" description="Low complexity" evidence="1">
    <location>
        <begin position="23"/>
        <end position="35"/>
    </location>
</feature>
<evidence type="ECO:0000313" key="2">
    <source>
        <dbReference type="EMBL" id="KAE9054921.1"/>
    </source>
</evidence>
<evidence type="ECO:0000313" key="3">
    <source>
        <dbReference type="Proteomes" id="UP000441208"/>
    </source>
</evidence>
<organism evidence="2 3">
    <name type="scientific">Phytophthora fragariae</name>
    <dbReference type="NCBI Taxonomy" id="53985"/>
    <lineage>
        <taxon>Eukaryota</taxon>
        <taxon>Sar</taxon>
        <taxon>Stramenopiles</taxon>
        <taxon>Oomycota</taxon>
        <taxon>Peronosporomycetes</taxon>
        <taxon>Peronosporales</taxon>
        <taxon>Peronosporaceae</taxon>
        <taxon>Phytophthora</taxon>
    </lineage>
</organism>
<feature type="compositionally biased region" description="Pro residues" evidence="1">
    <location>
        <begin position="36"/>
        <end position="59"/>
    </location>
</feature>
<feature type="region of interest" description="Disordered" evidence="1">
    <location>
        <begin position="23"/>
        <end position="93"/>
    </location>
</feature>
<sequence>MHRRPVLTSRPRPQVRLAFLNGLAAMSPSSTTPSPRILPPPRLRAPPPPRPCTAPPPSPWTCRPSQAASSPKPSLSAAPPLRPRATPSTPAASMPILVSVSPLLPPSSP</sequence>
<name>A0A6A3PEQ8_9STRA</name>
<dbReference type="EMBL" id="QXFZ01009201">
    <property type="protein sequence ID" value="KAE9054921.1"/>
    <property type="molecule type" value="Genomic_DNA"/>
</dbReference>
<evidence type="ECO:0000256" key="1">
    <source>
        <dbReference type="SAM" id="MobiDB-lite"/>
    </source>
</evidence>
<accession>A0A6A3PEQ8</accession>
<gene>
    <name evidence="2" type="ORF">PF007_g32483</name>
</gene>